<sequence>MAEYFQIPEVGTKVRPGSYFNVDKNGDDDSFGAIDGVVVAVFKATFGPVDKVTVLERGDDYTTIYGDGLTTDLIREVLYGGAKKVICCRLNGTGGAVASVSLTAATGKVKITAKHPGEMPFSVTIRNRLTDKDRKECIIYTGTTEFEKVYFSAGDNEAASLVSAFANSKNFTANLEESAKGIMTNVNQTAFTGGKNPTVATANYSAAFSQAEKYFFNTICVDTEDTAVHALLQAFLDRIYETSQFGIGVVAEKDNKDLDERMNAAAGFDGENIVYVLNPKVFINEGTLDGYQTAGLIAGLIAATPANQAVTHMVITRYVDLAEPLTNTQIIKAELKGCLVLSKSTEDEVWIDAGINTLINLPDNKDKGWKKIRRVRTRYELLYRANAQSDALVGKVDPDKNGKATIIGKIQGIINAMIKEKKLTAGTVTESTTYIADADNCYFDLDIIDKDSAEHIYSFYKFRFSTNAE</sequence>
<comment type="similarity">
    <text evidence="1">Belongs to the myoviridae tail sheath protein family.</text>
</comment>
<dbReference type="RefSeq" id="WP_055200092.1">
    <property type="nucleotide sequence ID" value="NZ_BTHH01000009.1"/>
</dbReference>
<dbReference type="Pfam" id="PF04984">
    <property type="entry name" value="Phage_sheath_1"/>
    <property type="match status" value="1"/>
</dbReference>
<gene>
    <name evidence="3" type="ORF">ERS852478_01446</name>
</gene>
<dbReference type="Gene3D" id="3.30.1370.220">
    <property type="match status" value="1"/>
</dbReference>
<dbReference type="InterPro" id="IPR035089">
    <property type="entry name" value="Phage_sheath_subtilisin"/>
</dbReference>
<feature type="domain" description="Tail sheath protein subtilisin-like" evidence="2">
    <location>
        <begin position="199"/>
        <end position="357"/>
    </location>
</feature>
<evidence type="ECO:0000313" key="3">
    <source>
        <dbReference type="EMBL" id="CUN94299.1"/>
    </source>
</evidence>
<dbReference type="Gene3D" id="3.40.50.11790">
    <property type="match status" value="1"/>
</dbReference>
<dbReference type="Proteomes" id="UP000095431">
    <property type="component" value="Unassembled WGS sequence"/>
</dbReference>
<evidence type="ECO:0000256" key="1">
    <source>
        <dbReference type="ARBA" id="ARBA00008005"/>
    </source>
</evidence>
<evidence type="ECO:0000259" key="2">
    <source>
        <dbReference type="Pfam" id="PF04984"/>
    </source>
</evidence>
<evidence type="ECO:0000313" key="4">
    <source>
        <dbReference type="Proteomes" id="UP000095431"/>
    </source>
</evidence>
<dbReference type="EMBL" id="CYZN01000008">
    <property type="protein sequence ID" value="CUN94299.1"/>
    <property type="molecule type" value="Genomic_DNA"/>
</dbReference>
<protein>
    <submittedName>
        <fullName evidence="3">Phage tail sheath protein</fullName>
    </submittedName>
</protein>
<reference evidence="3 4" key="1">
    <citation type="submission" date="2015-09" db="EMBL/GenBank/DDBJ databases">
        <authorList>
            <consortium name="Pathogen Informatics"/>
        </authorList>
    </citation>
    <scope>NUCLEOTIDE SEQUENCE [LARGE SCALE GENOMIC DNA]</scope>
    <source>
        <strain evidence="3 4">2789STDY5834863</strain>
    </source>
</reference>
<organism evidence="3 4">
    <name type="scientific">Blautia wexlerae</name>
    <dbReference type="NCBI Taxonomy" id="418240"/>
    <lineage>
        <taxon>Bacteria</taxon>
        <taxon>Bacillati</taxon>
        <taxon>Bacillota</taxon>
        <taxon>Clostridia</taxon>
        <taxon>Lachnospirales</taxon>
        <taxon>Lachnospiraceae</taxon>
        <taxon>Blautia</taxon>
    </lineage>
</organism>
<dbReference type="AlphaFoldDB" id="A0A174B255"/>
<accession>A0A174B255</accession>
<name>A0A174B255_9FIRM</name>
<proteinExistence type="inferred from homology"/>